<dbReference type="InterPro" id="IPR000209">
    <property type="entry name" value="Peptidase_S8/S53_dom"/>
</dbReference>
<gene>
    <name evidence="8" type="ORF">FFM53_031975</name>
</gene>
<dbReference type="PROSITE" id="PS00138">
    <property type="entry name" value="SUBTILASE_SER"/>
    <property type="match status" value="1"/>
</dbReference>
<dbReference type="InterPro" id="IPR023828">
    <property type="entry name" value="Peptidase_S8_Ser-AS"/>
</dbReference>
<keyword evidence="4 5" id="KW-0720">Serine protease</keyword>
<comment type="similarity">
    <text evidence="1 5">Belongs to the peptidase S8 family.</text>
</comment>
<feature type="active site" description="Charge relay system" evidence="5">
    <location>
        <position position="217"/>
    </location>
</feature>
<evidence type="ECO:0000256" key="1">
    <source>
        <dbReference type="ARBA" id="ARBA00011073"/>
    </source>
</evidence>
<feature type="active site" description="Charge relay system" evidence="5">
    <location>
        <position position="653"/>
    </location>
</feature>
<keyword evidence="8" id="KW-0614">Plasmid</keyword>
<dbReference type="Gene3D" id="2.60.120.1290">
    <property type="match status" value="1"/>
</dbReference>
<dbReference type="SUPFAM" id="SSF52743">
    <property type="entry name" value="Subtilisin-like"/>
    <property type="match status" value="1"/>
</dbReference>
<evidence type="ECO:0000256" key="3">
    <source>
        <dbReference type="ARBA" id="ARBA00022801"/>
    </source>
</evidence>
<feature type="region of interest" description="Disordered" evidence="6">
    <location>
        <begin position="68"/>
        <end position="89"/>
    </location>
</feature>
<evidence type="ECO:0000313" key="9">
    <source>
        <dbReference type="Proteomes" id="UP000305673"/>
    </source>
</evidence>
<evidence type="ECO:0000256" key="2">
    <source>
        <dbReference type="ARBA" id="ARBA00022670"/>
    </source>
</evidence>
<proteinExistence type="inferred from homology"/>
<evidence type="ECO:0000313" key="8">
    <source>
        <dbReference type="EMBL" id="QKK21051.1"/>
    </source>
</evidence>
<name>A0ABX6PQV4_9HYPH</name>
<sequence>MAASDEISRKLHPRLRCLKNGAAPVNLLRSDISSTVATAPSISAESLGIPASLDLSLFRESLPIGPSETPVRARRRLTKRPKLDDQPPPERSYVNVFVELYRDRGADGTEVERSAVERIRAIAQRGQADATAADKTSFGSDVLVRRNFVSATVPISALAELEQDSDVAFVHPSEPITFDQPIISNGDASKPTQRGIGDAELRKVHRDGDGVIIGIIDVGGFDFAHPDFRDSKDGTRFLSIWDQGGDFRDPPSAHGNSRFDYGSELTKPLMDAAIAAEKAGKFPATFAERQSQRAEASHATHVASIAAGNKGVCPQASIAAVLISVPALKDRTEERRATFSDSARIIHAVEYLLEIAQRENKPISINISLGTNGGAHDGSSGVSRWIDALLSTPGRAVCVAAGNAGQEKAQTTDDMGFIMGRIHSSGRITARGLSVDLEWTVVGNGIEDMSENEMEIWYGAQDRLTVMLRPPGQSSEWITVRPREYVQNRRLSSGTTVSIYNELYHPTNGSNYAAIYLTPNLQPGSLRGVEAGVWKVRLVGDEIRNGRFNCWIERDDPIDIGVQGGIRLYRFPSFFSETSNIDSHSISSLACGHRVIGVANLDDARQRINISSSQGPTRDDRSKPDVAAPGTGIIAAKGFSEDGKLWVGMTGTSMASPYVAGVVGLMLAANANLTSAQCSGILQRTARPLPGASYEWRSDAGFGVIDPAAAIEEARTFNQRTEVRGAP</sequence>
<dbReference type="Pfam" id="PF00082">
    <property type="entry name" value="Peptidase_S8"/>
    <property type="match status" value="2"/>
</dbReference>
<dbReference type="RefSeq" id="WP_163925769.1">
    <property type="nucleotide sequence ID" value="NZ_CP054024.1"/>
</dbReference>
<reference evidence="8 9" key="1">
    <citation type="submission" date="2020-05" db="EMBL/GenBank/DDBJ databases">
        <title>Genome sequences of pea root nodulating Rhizobium spp.</title>
        <authorList>
            <person name="Rahi P."/>
        </authorList>
    </citation>
    <scope>NUCLEOTIDE SEQUENCE [LARGE SCALE GENOMIC DNA]</scope>
    <source>
        <strain evidence="9">JKLM 12A2</strain>
        <plasmid evidence="8 9">pPR12A203</plasmid>
    </source>
</reference>
<feature type="active site" description="Charge relay system" evidence="5">
    <location>
        <position position="298"/>
    </location>
</feature>
<evidence type="ECO:0000256" key="4">
    <source>
        <dbReference type="ARBA" id="ARBA00022825"/>
    </source>
</evidence>
<dbReference type="InterPro" id="IPR050131">
    <property type="entry name" value="Peptidase_S8_subtilisin-like"/>
</dbReference>
<evidence type="ECO:0000256" key="6">
    <source>
        <dbReference type="SAM" id="MobiDB-lite"/>
    </source>
</evidence>
<dbReference type="PANTHER" id="PTHR43806:SF11">
    <property type="entry name" value="CEREVISIN-RELATED"/>
    <property type="match status" value="1"/>
</dbReference>
<dbReference type="Gene3D" id="3.40.50.200">
    <property type="entry name" value="Peptidase S8/S53 domain"/>
    <property type="match status" value="1"/>
</dbReference>
<evidence type="ECO:0000256" key="5">
    <source>
        <dbReference type="PROSITE-ProRule" id="PRU01240"/>
    </source>
</evidence>
<dbReference type="EMBL" id="CP054024">
    <property type="protein sequence ID" value="QKK21051.1"/>
    <property type="molecule type" value="Genomic_DNA"/>
</dbReference>
<dbReference type="Proteomes" id="UP000305673">
    <property type="component" value="Plasmid pPR12A203"/>
</dbReference>
<geneLocation type="plasmid" evidence="8 9">
    <name>pPR12A203</name>
</geneLocation>
<feature type="domain" description="Peptidase S8/S53" evidence="7">
    <location>
        <begin position="588"/>
        <end position="692"/>
    </location>
</feature>
<evidence type="ECO:0000259" key="7">
    <source>
        <dbReference type="Pfam" id="PF00082"/>
    </source>
</evidence>
<protein>
    <submittedName>
        <fullName evidence="8">S8 family serine peptidase</fullName>
    </submittedName>
</protein>
<dbReference type="InterPro" id="IPR036852">
    <property type="entry name" value="Peptidase_S8/S53_dom_sf"/>
</dbReference>
<dbReference type="PROSITE" id="PS51892">
    <property type="entry name" value="SUBTILASE"/>
    <property type="match status" value="1"/>
</dbReference>
<organism evidence="8 9">
    <name type="scientific">Rhizobium indicum</name>
    <dbReference type="NCBI Taxonomy" id="2583231"/>
    <lineage>
        <taxon>Bacteria</taxon>
        <taxon>Pseudomonadati</taxon>
        <taxon>Pseudomonadota</taxon>
        <taxon>Alphaproteobacteria</taxon>
        <taxon>Hyphomicrobiales</taxon>
        <taxon>Rhizobiaceae</taxon>
        <taxon>Rhizobium/Agrobacterium group</taxon>
        <taxon>Rhizobium</taxon>
    </lineage>
</organism>
<feature type="domain" description="Peptidase S8/S53" evidence="7">
    <location>
        <begin position="208"/>
        <end position="412"/>
    </location>
</feature>
<keyword evidence="2 5" id="KW-0645">Protease</keyword>
<keyword evidence="3 5" id="KW-0378">Hydrolase</keyword>
<dbReference type="InterPro" id="IPR015500">
    <property type="entry name" value="Peptidase_S8_subtilisin-rel"/>
</dbReference>
<accession>A0ABX6PQV4</accession>
<dbReference type="PANTHER" id="PTHR43806">
    <property type="entry name" value="PEPTIDASE S8"/>
    <property type="match status" value="1"/>
</dbReference>
<dbReference type="PRINTS" id="PR00723">
    <property type="entry name" value="SUBTILISIN"/>
</dbReference>
<keyword evidence="9" id="KW-1185">Reference proteome</keyword>